<dbReference type="FunFam" id="1.50.10.130:FF:000001">
    <property type="entry name" value="Isoprene synthase, chloroplastic"/>
    <property type="match status" value="1"/>
</dbReference>
<dbReference type="Pfam" id="PF01397">
    <property type="entry name" value="Terpene_synth"/>
    <property type="match status" value="1"/>
</dbReference>
<accession>A0A5E4FVC7</accession>
<dbReference type="InterPro" id="IPR036965">
    <property type="entry name" value="Terpene_synth_N_sf"/>
</dbReference>
<dbReference type="GO" id="GO:0010333">
    <property type="term" value="F:terpene synthase activity"/>
    <property type="evidence" value="ECO:0007669"/>
    <property type="project" value="InterPro"/>
</dbReference>
<evidence type="ECO:0000259" key="8">
    <source>
        <dbReference type="Pfam" id="PF03936"/>
    </source>
</evidence>
<dbReference type="SUPFAM" id="SSF48239">
    <property type="entry name" value="Terpenoid cyclases/Protein prenyltransferases"/>
    <property type="match status" value="1"/>
</dbReference>
<dbReference type="GO" id="GO:0000287">
    <property type="term" value="F:magnesium ion binding"/>
    <property type="evidence" value="ECO:0007669"/>
    <property type="project" value="InterPro"/>
</dbReference>
<keyword evidence="4" id="KW-0456">Lyase</keyword>
<dbReference type="Pfam" id="PF03936">
    <property type="entry name" value="Terpene_synth_C"/>
    <property type="match status" value="1"/>
</dbReference>
<dbReference type="EMBL" id="CABIKO010000216">
    <property type="protein sequence ID" value="VVA31438.1"/>
    <property type="molecule type" value="Genomic_DNA"/>
</dbReference>
<keyword evidence="2" id="KW-0479">Metal-binding</keyword>
<dbReference type="SFLD" id="SFLDS00005">
    <property type="entry name" value="Isoprenoid_Synthase_Type_I"/>
    <property type="match status" value="1"/>
</dbReference>
<evidence type="ECO:0000256" key="1">
    <source>
        <dbReference type="ARBA" id="ARBA00001946"/>
    </source>
</evidence>
<evidence type="ECO:0000313" key="9">
    <source>
        <dbReference type="EMBL" id="VVA31438.1"/>
    </source>
</evidence>
<feature type="domain" description="Terpene synthase N-terminal" evidence="7">
    <location>
        <begin position="33"/>
        <end position="211"/>
    </location>
</feature>
<dbReference type="AlphaFoldDB" id="A0A5E4FVC7"/>
<dbReference type="InterPro" id="IPR050148">
    <property type="entry name" value="Terpene_synthase-like"/>
</dbReference>
<dbReference type="SFLD" id="SFLDG01019">
    <property type="entry name" value="Terpene_Cyclase_Like_1_C_Termi"/>
    <property type="match status" value="1"/>
</dbReference>
<dbReference type="Proteomes" id="UP000327085">
    <property type="component" value="Chromosome 4"/>
</dbReference>
<dbReference type="Gene3D" id="1.10.600.10">
    <property type="entry name" value="Farnesyl Diphosphate Synthase"/>
    <property type="match status" value="1"/>
</dbReference>
<dbReference type="Gramene" id="VVA31438">
    <property type="protein sequence ID" value="VVA31438"/>
    <property type="gene ID" value="Prudul26B015675"/>
</dbReference>
<dbReference type="InterPro" id="IPR044814">
    <property type="entry name" value="Terpene_cyclase_plant_C1"/>
</dbReference>
<evidence type="ECO:0000256" key="5">
    <source>
        <dbReference type="ARBA" id="ARBA00033744"/>
    </source>
</evidence>
<evidence type="ECO:0000259" key="7">
    <source>
        <dbReference type="Pfam" id="PF01397"/>
    </source>
</evidence>
<dbReference type="InterPro" id="IPR005630">
    <property type="entry name" value="Terpene_synthase_metal-bd"/>
</dbReference>
<proteinExistence type="inferred from homology"/>
<dbReference type="GO" id="GO:0016102">
    <property type="term" value="P:diterpenoid biosynthetic process"/>
    <property type="evidence" value="ECO:0007669"/>
    <property type="project" value="InterPro"/>
</dbReference>
<dbReference type="PANTHER" id="PTHR31225">
    <property type="entry name" value="OS04G0344100 PROTEIN-RELATED"/>
    <property type="match status" value="1"/>
</dbReference>
<feature type="domain" description="Terpene synthase metal-binding" evidence="8">
    <location>
        <begin position="268"/>
        <end position="507"/>
    </location>
</feature>
<feature type="region of interest" description="Disordered" evidence="6">
    <location>
        <begin position="1"/>
        <end position="22"/>
    </location>
</feature>
<dbReference type="PANTHER" id="PTHR31225:SF221">
    <property type="entry name" value="(-)-GERMACRENE D SYNTHASE"/>
    <property type="match status" value="1"/>
</dbReference>
<evidence type="ECO:0000256" key="2">
    <source>
        <dbReference type="ARBA" id="ARBA00022723"/>
    </source>
</evidence>
<evidence type="ECO:0000256" key="6">
    <source>
        <dbReference type="SAM" id="MobiDB-lite"/>
    </source>
</evidence>
<organism evidence="9 10">
    <name type="scientific">Prunus dulcis</name>
    <name type="common">Almond</name>
    <name type="synonym">Amygdalus dulcis</name>
    <dbReference type="NCBI Taxonomy" id="3755"/>
    <lineage>
        <taxon>Eukaryota</taxon>
        <taxon>Viridiplantae</taxon>
        <taxon>Streptophyta</taxon>
        <taxon>Embryophyta</taxon>
        <taxon>Tracheophyta</taxon>
        <taxon>Spermatophyta</taxon>
        <taxon>Magnoliopsida</taxon>
        <taxon>eudicotyledons</taxon>
        <taxon>Gunneridae</taxon>
        <taxon>Pentapetalae</taxon>
        <taxon>rosids</taxon>
        <taxon>fabids</taxon>
        <taxon>Rosales</taxon>
        <taxon>Rosaceae</taxon>
        <taxon>Amygdaloideae</taxon>
        <taxon>Amygdaleae</taxon>
        <taxon>Prunus</taxon>
    </lineage>
</organism>
<gene>
    <name evidence="9" type="ORF">ALMOND_2B015675</name>
</gene>
<evidence type="ECO:0000256" key="3">
    <source>
        <dbReference type="ARBA" id="ARBA00022842"/>
    </source>
</evidence>
<dbReference type="InterPro" id="IPR008930">
    <property type="entry name" value="Terpenoid_cyclase/PrenylTrfase"/>
</dbReference>
<dbReference type="InterPro" id="IPR008949">
    <property type="entry name" value="Isoprenoid_synthase_dom_sf"/>
</dbReference>
<dbReference type="InterPro" id="IPR034741">
    <property type="entry name" value="Terpene_cyclase-like_1_C"/>
</dbReference>
<dbReference type="FunCoup" id="A0A5E4FVC7">
    <property type="interactions" value="17"/>
</dbReference>
<sequence>MSVQVSLASDQPQTPKATPDDVNRRCANFSPSMWGYHFLSYASVETNIKAKQRAQELKEKVKMIIMAPVKKPSQKLDLIHDIQRLGVSHHFENEIEELLQQIHTSSHCNTESGDQETDNELYTAALRFRLLRQQGYNISCDIFNNFKDSDGKFKESLVNDVVGLLSLYEATHLRIHGEDILDEALTFTTTHLESATHHLSPVLSKQVTHALYQPFWKGLPRLETRHYLSLYQERDSQNETLLNFAKLDFNLLQQVHQRELSEISRWWKDLDFVNKLPFARDRVVESYFWASGVHFEPQYYFARRTLCKVTALVVIIDDIYDVYGTHEELQLFTEAVERWDISAMDHLPEYMKVCYQALLDVYVEIEEILANEGNLYSIHYAREAMKVQVRAYLREAKWFHQKYTPTMDEYMSAALDTSYFMMATTSFVGMGDIATKDSMDWVFNDPNKMVKAASLIGRLMDDIKTHQFEQKRGHVASAVECYMKEYGATEEEANIELSKQVNNAWKDINETSIQNTTIPVPLLLRILNLARVVEVLYKHGDGFTHAGIFLKDSVVSLFVEPVPL</sequence>
<evidence type="ECO:0000313" key="10">
    <source>
        <dbReference type="Proteomes" id="UP000327085"/>
    </source>
</evidence>
<name>A0A5E4FVC7_PRUDU</name>
<dbReference type="CDD" id="cd00684">
    <property type="entry name" value="Terpene_cyclase_plant_C1"/>
    <property type="match status" value="1"/>
</dbReference>
<protein>
    <submittedName>
        <fullName evidence="9">PREDICTED: (-)-germacrene D synthase</fullName>
    </submittedName>
</protein>
<comment type="similarity">
    <text evidence="5">Belongs to the terpene synthase family. Tpsb subfamily.</text>
</comment>
<evidence type="ECO:0000256" key="4">
    <source>
        <dbReference type="ARBA" id="ARBA00023239"/>
    </source>
</evidence>
<dbReference type="FunFam" id="1.10.600.10:FF:000007">
    <property type="entry name" value="Isoprene synthase, chloroplastic"/>
    <property type="match status" value="1"/>
</dbReference>
<dbReference type="InParanoid" id="A0A5E4FVC7"/>
<dbReference type="Gene3D" id="1.50.10.130">
    <property type="entry name" value="Terpene synthase, N-terminal domain"/>
    <property type="match status" value="1"/>
</dbReference>
<reference evidence="10" key="1">
    <citation type="journal article" date="2020" name="Plant J.">
        <title>Transposons played a major role in the diversification between the closely related almond and peach genomes: results from the almond genome sequence.</title>
        <authorList>
            <person name="Alioto T."/>
            <person name="Alexiou K.G."/>
            <person name="Bardil A."/>
            <person name="Barteri F."/>
            <person name="Castanera R."/>
            <person name="Cruz F."/>
            <person name="Dhingra A."/>
            <person name="Duval H."/>
            <person name="Fernandez I Marti A."/>
            <person name="Frias L."/>
            <person name="Galan B."/>
            <person name="Garcia J.L."/>
            <person name="Howad W."/>
            <person name="Gomez-Garrido J."/>
            <person name="Gut M."/>
            <person name="Julca I."/>
            <person name="Morata J."/>
            <person name="Puigdomenech P."/>
            <person name="Ribeca P."/>
            <person name="Rubio Cabetas M.J."/>
            <person name="Vlasova A."/>
            <person name="Wirthensohn M."/>
            <person name="Garcia-Mas J."/>
            <person name="Gabaldon T."/>
            <person name="Casacuberta J.M."/>
            <person name="Arus P."/>
        </authorList>
    </citation>
    <scope>NUCLEOTIDE SEQUENCE [LARGE SCALE GENOMIC DNA]</scope>
    <source>
        <strain evidence="10">cv. Texas</strain>
    </source>
</reference>
<keyword evidence="3" id="KW-0460">Magnesium</keyword>
<dbReference type="OMA" id="THDPPRP"/>
<feature type="compositionally biased region" description="Polar residues" evidence="6">
    <location>
        <begin position="1"/>
        <end position="16"/>
    </location>
</feature>
<comment type="cofactor">
    <cofactor evidence="1">
        <name>Mg(2+)</name>
        <dbReference type="ChEBI" id="CHEBI:18420"/>
    </cofactor>
</comment>
<dbReference type="InterPro" id="IPR001906">
    <property type="entry name" value="Terpene_synth_N"/>
</dbReference>
<dbReference type="SUPFAM" id="SSF48576">
    <property type="entry name" value="Terpenoid synthases"/>
    <property type="match status" value="1"/>
</dbReference>